<feature type="transmembrane region" description="Helical" evidence="1">
    <location>
        <begin position="89"/>
        <end position="106"/>
    </location>
</feature>
<dbReference type="GO" id="GO:0016020">
    <property type="term" value="C:membrane"/>
    <property type="evidence" value="ECO:0007669"/>
    <property type="project" value="TreeGrafter"/>
</dbReference>
<dbReference type="Proteomes" id="UP001214898">
    <property type="component" value="Chromosome"/>
</dbReference>
<dbReference type="EMBL" id="CP120576">
    <property type="protein sequence ID" value="WEY85991.1"/>
    <property type="molecule type" value="Genomic_DNA"/>
</dbReference>
<dbReference type="PANTHER" id="PTHR19353">
    <property type="entry name" value="FATTY ACID DESATURASE 2"/>
    <property type="match status" value="1"/>
</dbReference>
<dbReference type="InterPro" id="IPR005804">
    <property type="entry name" value="FA_desaturase_dom"/>
</dbReference>
<feature type="domain" description="Fatty acid desaturase" evidence="2">
    <location>
        <begin position="51"/>
        <end position="290"/>
    </location>
</feature>
<evidence type="ECO:0000256" key="1">
    <source>
        <dbReference type="SAM" id="Phobius"/>
    </source>
</evidence>
<gene>
    <name evidence="3" type="ORF">P5633_07625</name>
</gene>
<dbReference type="AlphaFoldDB" id="A0AAX3RNP3"/>
<evidence type="ECO:0000259" key="2">
    <source>
        <dbReference type="Pfam" id="PF00487"/>
    </source>
</evidence>
<keyword evidence="1" id="KW-0812">Transmembrane</keyword>
<organism evidence="3 4">
    <name type="scientific">Bacillus subtilis</name>
    <dbReference type="NCBI Taxonomy" id="1423"/>
    <lineage>
        <taxon>Bacteria</taxon>
        <taxon>Bacillati</taxon>
        <taxon>Bacillota</taxon>
        <taxon>Bacilli</taxon>
        <taxon>Bacillales</taxon>
        <taxon>Bacillaceae</taxon>
        <taxon>Bacillus</taxon>
    </lineage>
</organism>
<dbReference type="InterPro" id="IPR012171">
    <property type="entry name" value="Fatty_acid_desaturase"/>
</dbReference>
<proteinExistence type="predicted"/>
<keyword evidence="1" id="KW-1133">Transmembrane helix</keyword>
<sequence>MSSVNSIFSQETRKKLTKLYKKNNWYNFLCIFFNWGVISSSIYLSMKTPNIWIYLLSIILIGSRMRGFDNLMHEASHKMLFKNKHLNKWVTCFFIAFPIFTSFTTYCKSHVLHHRFLWDPQKDPDTKRYELMGLDKPQKKMSTFLINHIIKPLTLLHVPKYIFGTLKVNLFSKEEPLSERIARLGFWATILVVIAVFNLWLELLLFWFVPLLTTFQIIRYWAEMAEHSGLKTDHPLYSSRNTLGNPIERFILHPHHDNYHLVHHLFPGIPHYNLKKAHIILMENQEYREAHHCMGFFKSFLPGFSSVIEDICGKFIFLRDK</sequence>
<accession>A0AAX3RNP3</accession>
<evidence type="ECO:0000313" key="4">
    <source>
        <dbReference type="Proteomes" id="UP001214898"/>
    </source>
</evidence>
<feature type="transmembrane region" description="Helical" evidence="1">
    <location>
        <begin position="51"/>
        <end position="68"/>
    </location>
</feature>
<keyword evidence="3" id="KW-0560">Oxidoreductase</keyword>
<dbReference type="PANTHER" id="PTHR19353:SF19">
    <property type="entry name" value="DELTA(5) FATTY ACID DESATURASE C-RELATED"/>
    <property type="match status" value="1"/>
</dbReference>
<dbReference type="GO" id="GO:0016717">
    <property type="term" value="F:oxidoreductase activity, acting on paired donors, with oxidation of a pair of donors resulting in the reduction of molecular oxygen to two molecules of water"/>
    <property type="evidence" value="ECO:0007669"/>
    <property type="project" value="TreeGrafter"/>
</dbReference>
<dbReference type="EC" id="1.14.19.-" evidence="3"/>
<protein>
    <submittedName>
        <fullName evidence="3">Fatty acid desaturase</fullName>
        <ecNumber evidence="3">1.14.19.-</ecNumber>
    </submittedName>
</protein>
<evidence type="ECO:0000313" key="3">
    <source>
        <dbReference type="EMBL" id="WEY85991.1"/>
    </source>
</evidence>
<dbReference type="GO" id="GO:0008610">
    <property type="term" value="P:lipid biosynthetic process"/>
    <property type="evidence" value="ECO:0007669"/>
    <property type="project" value="UniProtKB-ARBA"/>
</dbReference>
<keyword evidence="1" id="KW-0472">Membrane</keyword>
<reference evidence="3" key="1">
    <citation type="submission" date="2025-02" db="EMBL/GenBank/DDBJ databases">
        <title>Complete genome sequences of 52 Bacillus and Priestia strains isolated from West-African fermentations and 26 reference strains from the DSMZ collection.</title>
        <authorList>
            <person name="Wiedenbein E.S."/>
            <person name="Canoy T.S."/>
            <person name="Hui Y."/>
            <person name="Parkouda C."/>
            <person name="Dawende C."/>
            <person name="Ametefe E."/>
            <person name="Jespersen L."/>
            <person name="Nielsen D.S."/>
        </authorList>
    </citation>
    <scope>NUCLEOTIDE SEQUENCE</scope>
    <source>
        <strain evidence="3">PRO56</strain>
    </source>
</reference>
<dbReference type="CDD" id="cd03510">
    <property type="entry name" value="Rhizobitoxine-FADS-like"/>
    <property type="match status" value="1"/>
</dbReference>
<dbReference type="Pfam" id="PF00487">
    <property type="entry name" value="FA_desaturase"/>
    <property type="match status" value="1"/>
</dbReference>
<feature type="transmembrane region" description="Helical" evidence="1">
    <location>
        <begin position="25"/>
        <end position="45"/>
    </location>
</feature>
<feature type="transmembrane region" description="Helical" evidence="1">
    <location>
        <begin position="184"/>
        <end position="209"/>
    </location>
</feature>
<name>A0AAX3RNP3_BACIU</name>